<feature type="region of interest" description="Disordered" evidence="1">
    <location>
        <begin position="432"/>
        <end position="479"/>
    </location>
</feature>
<dbReference type="InterPro" id="IPR003864">
    <property type="entry name" value="CSC1/OSCA1-like_7TM"/>
</dbReference>
<feature type="region of interest" description="Disordered" evidence="1">
    <location>
        <begin position="1095"/>
        <end position="1120"/>
    </location>
</feature>
<feature type="transmembrane region" description="Helical" evidence="2">
    <location>
        <begin position="775"/>
        <end position="805"/>
    </location>
</feature>
<dbReference type="InterPro" id="IPR045122">
    <property type="entry name" value="Csc1-like"/>
</dbReference>
<dbReference type="PANTHER" id="PTHR13018">
    <property type="entry name" value="PROBABLE MEMBRANE PROTEIN DUF221-RELATED"/>
    <property type="match status" value="1"/>
</dbReference>
<feature type="compositionally biased region" description="Basic and acidic residues" evidence="1">
    <location>
        <begin position="611"/>
        <end position="620"/>
    </location>
</feature>
<dbReference type="OrthoDB" id="2591106at2759"/>
<keyword evidence="5" id="KW-1185">Reference proteome</keyword>
<feature type="transmembrane region" description="Helical" evidence="2">
    <location>
        <begin position="208"/>
        <end position="231"/>
    </location>
</feature>
<feature type="transmembrane region" description="Helical" evidence="2">
    <location>
        <begin position="906"/>
        <end position="928"/>
    </location>
</feature>
<feature type="transmembrane region" description="Helical" evidence="2">
    <location>
        <begin position="984"/>
        <end position="1002"/>
    </location>
</feature>
<dbReference type="AlphaFoldDB" id="A0A8K0JI14"/>
<gene>
    <name evidence="4" type="ORF">FFLO_05708</name>
</gene>
<feature type="transmembrane region" description="Helical" evidence="2">
    <location>
        <begin position="178"/>
        <end position="196"/>
    </location>
</feature>
<feature type="region of interest" description="Disordered" evidence="1">
    <location>
        <begin position="564"/>
        <end position="666"/>
    </location>
</feature>
<feature type="transmembrane region" description="Helical" evidence="2">
    <location>
        <begin position="1014"/>
        <end position="1041"/>
    </location>
</feature>
<feature type="transmembrane region" description="Helical" evidence="2">
    <location>
        <begin position="306"/>
        <end position="329"/>
    </location>
</feature>
<dbReference type="PANTHER" id="PTHR13018:SF5">
    <property type="entry name" value="RE44586P"/>
    <property type="match status" value="1"/>
</dbReference>
<dbReference type="Proteomes" id="UP000812966">
    <property type="component" value="Unassembled WGS sequence"/>
</dbReference>
<feature type="transmembrane region" description="Helical" evidence="2">
    <location>
        <begin position="825"/>
        <end position="843"/>
    </location>
</feature>
<evidence type="ECO:0000259" key="3">
    <source>
        <dbReference type="Pfam" id="PF02714"/>
    </source>
</evidence>
<protein>
    <recommendedName>
        <fullName evidence="3">CSC1/OSCA1-like 7TM region domain-containing protein</fullName>
    </recommendedName>
</protein>
<evidence type="ECO:0000313" key="5">
    <source>
        <dbReference type="Proteomes" id="UP000812966"/>
    </source>
</evidence>
<accession>A0A8K0JI14</accession>
<keyword evidence="2" id="KW-0472">Membrane</keyword>
<evidence type="ECO:0000256" key="2">
    <source>
        <dbReference type="SAM" id="Phobius"/>
    </source>
</evidence>
<comment type="caution">
    <text evidence="4">The sequence shown here is derived from an EMBL/GenBank/DDBJ whole genome shotgun (WGS) entry which is preliminary data.</text>
</comment>
<keyword evidence="2" id="KW-1133">Transmembrane helix</keyword>
<sequence length="1255" mass="136158">MEKRHFYTACAGAGETLSWEGDWFTESQSVYDRQASTGPVDPPASVWATQPACLALQQSLSSASLLSTSTASIPVITSLSQTATITTGIPVAATASAISFPTPTATMPSRFDSSDPSASVSCAGKWDWQTAGTISSLVLGLLFGALIWALWAILRGKKSLATLYQPRASLVTDKTPSLPGFLSVFALSPIFSFMATHRKANDPSADNYLAMVPIVTAIKLTSLVGLVALAAGLPLFLVGTPCLDQTSPRSRFGGRLGSHTDLSLMRLLNSLDPSPDSPSMSSSSSLVLRVLPSTIRPAVHNARVRLIILLVITCCFMVVPAWLTVAKAMNSLLGFRKRWLDEACDGEEIWWIRFKRAGPKQTTVSEKQAMALAGKYGLLDGSSDDPEEKPVRNGRIRAIYAVPDTLHLDKLIGQRQEVLEKLETAQTRYIQSFKANPMANRPETETEKEPTPPTEKRASFLPKRRHASTKRDSGGVNAPTQYVAPKTFYKLRPLPAVPSTSDDLIPRITEVGREDDQEAIPTFTEQVTTRVVGSRFLEVQRSSGMFTDLPVGADLRIGTTGQLEPQAMPVTPDTESSMMGHGSRSRVDLSDYPVDPIPRPLSQADSIRFPTPDETRHSMSPDRGGNVEDPLLPDPPVVPPKPRQPVGYQPISTGGSLRRPPPRKRTNPSFAMVSEDPEILQGHQPIIRPNSGVSPLDLGSHYQDIKRYRPQLIQLNDDIAEAQSRTYESMARGQGVVGLLVVGSGLHLHHATKIVGASRESIKWARLQRSNGSAFGFWVATFLLTAAACVLGLAVASAPGLFHYLKFFGPLARDNGLASGLAEGVVPALAISLILLAAGYGIQKMAKLSGSITYAQERIIAFKGLTVMLILAGGFWPILAASLIYATEHIDDGVQTGRHIADGSIFFSWNLFCLLLNMAIIVPGLALLQPARLFSRFMKKRAMLTPRQRFRALQPRAIDPAILLATGLYALAITMVYLPVFPLMAAPLLLFLLLAFVAYRYLSAYIHVDWHGNSGGLLAIIALRISGWLTGLIPFLFGLVLLGRREWTLGAIALVVSVVIPLLFEMVYQIRQRKIGAKKDTSSTARFERELLVAGSEHDAQPTDATESQPLTHEDDPRTRRRSNASIFEMIAALAPTTSGEADVAPSASRLPLPTEAVDDTVDTRKAAALGSHNLHPDQPHILPPLSLSTSTSGMTASTSTSTFDPLTQKALHTLYPPSLIAPNPTLWLLDDAHGIGRMEVSDLQRWHRLDGIVG</sequence>
<feature type="domain" description="CSC1/OSCA1-like 7TM region" evidence="3">
    <location>
        <begin position="779"/>
        <end position="1023"/>
    </location>
</feature>
<feature type="region of interest" description="Disordered" evidence="1">
    <location>
        <begin position="1139"/>
        <end position="1159"/>
    </location>
</feature>
<name>A0A8K0JI14_9TREE</name>
<evidence type="ECO:0000313" key="4">
    <source>
        <dbReference type="EMBL" id="KAG7529356.1"/>
    </source>
</evidence>
<feature type="compositionally biased region" description="Pro residues" evidence="1">
    <location>
        <begin position="632"/>
        <end position="643"/>
    </location>
</feature>
<feature type="transmembrane region" description="Helical" evidence="2">
    <location>
        <begin position="134"/>
        <end position="154"/>
    </location>
</feature>
<dbReference type="GO" id="GO:0005886">
    <property type="term" value="C:plasma membrane"/>
    <property type="evidence" value="ECO:0007669"/>
    <property type="project" value="TreeGrafter"/>
</dbReference>
<keyword evidence="2" id="KW-0812">Transmembrane</keyword>
<feature type="transmembrane region" description="Helical" evidence="2">
    <location>
        <begin position="864"/>
        <end position="886"/>
    </location>
</feature>
<organism evidence="4 5">
    <name type="scientific">Filobasidium floriforme</name>
    <dbReference type="NCBI Taxonomy" id="5210"/>
    <lineage>
        <taxon>Eukaryota</taxon>
        <taxon>Fungi</taxon>
        <taxon>Dikarya</taxon>
        <taxon>Basidiomycota</taxon>
        <taxon>Agaricomycotina</taxon>
        <taxon>Tremellomycetes</taxon>
        <taxon>Filobasidiales</taxon>
        <taxon>Filobasidiaceae</taxon>
        <taxon>Filobasidium</taxon>
    </lineage>
</organism>
<feature type="transmembrane region" description="Helical" evidence="2">
    <location>
        <begin position="957"/>
        <end position="978"/>
    </location>
</feature>
<dbReference type="EMBL" id="JABELV010000153">
    <property type="protein sequence ID" value="KAG7529356.1"/>
    <property type="molecule type" value="Genomic_DNA"/>
</dbReference>
<proteinExistence type="predicted"/>
<evidence type="ECO:0000256" key="1">
    <source>
        <dbReference type="SAM" id="MobiDB-lite"/>
    </source>
</evidence>
<reference evidence="4" key="1">
    <citation type="submission" date="2020-04" db="EMBL/GenBank/DDBJ databases">
        <title>Analysis of mating type loci in Filobasidium floriforme.</title>
        <authorList>
            <person name="Nowrousian M."/>
        </authorList>
    </citation>
    <scope>NUCLEOTIDE SEQUENCE</scope>
    <source>
        <strain evidence="4">CBS 6242</strain>
    </source>
</reference>
<feature type="transmembrane region" description="Helical" evidence="2">
    <location>
        <begin position="1047"/>
        <end position="1068"/>
    </location>
</feature>
<feature type="compositionally biased region" description="Basic and acidic residues" evidence="1">
    <location>
        <begin position="442"/>
        <end position="458"/>
    </location>
</feature>
<dbReference type="GO" id="GO:0005227">
    <property type="term" value="F:calcium-activated cation channel activity"/>
    <property type="evidence" value="ECO:0007669"/>
    <property type="project" value="InterPro"/>
</dbReference>
<dbReference type="Pfam" id="PF02714">
    <property type="entry name" value="RSN1_7TM"/>
    <property type="match status" value="1"/>
</dbReference>